<evidence type="ECO:0000256" key="4">
    <source>
        <dbReference type="ARBA" id="ARBA00022692"/>
    </source>
</evidence>
<dbReference type="Proteomes" id="UP000198995">
    <property type="component" value="Unassembled WGS sequence"/>
</dbReference>
<dbReference type="HAMAP" id="MF_01456">
    <property type="entry name" value="NDH1_NuoK"/>
    <property type="match status" value="1"/>
</dbReference>
<dbReference type="PANTHER" id="PTHR11434:SF16">
    <property type="entry name" value="NADH-UBIQUINONE OXIDOREDUCTASE CHAIN 4L"/>
    <property type="match status" value="1"/>
</dbReference>
<dbReference type="EC" id="7.1.1.-" evidence="8"/>
<evidence type="ECO:0000256" key="2">
    <source>
        <dbReference type="ARBA" id="ARBA00010519"/>
    </source>
</evidence>
<keyword evidence="8" id="KW-1003">Cell membrane</keyword>
<dbReference type="STRING" id="2741.SAMN04489866_103145"/>
<dbReference type="GO" id="GO:0005886">
    <property type="term" value="C:plasma membrane"/>
    <property type="evidence" value="ECO:0007669"/>
    <property type="project" value="UniProtKB-SubCell"/>
</dbReference>
<dbReference type="RefSeq" id="WP_091791404.1">
    <property type="nucleotide sequence ID" value="NZ_FNAF01000003.1"/>
</dbReference>
<dbReference type="AlphaFoldDB" id="A0A1G6UWC4"/>
<gene>
    <name evidence="8" type="primary">nuoK</name>
    <name evidence="9" type="ORF">SAMN04489866_103145</name>
</gene>
<organism evidence="9 10">
    <name type="scientific">Peptococcus niger</name>
    <dbReference type="NCBI Taxonomy" id="2741"/>
    <lineage>
        <taxon>Bacteria</taxon>
        <taxon>Bacillati</taxon>
        <taxon>Bacillota</taxon>
        <taxon>Clostridia</taxon>
        <taxon>Eubacteriales</taxon>
        <taxon>Peptococcaceae</taxon>
        <taxon>Peptococcus</taxon>
    </lineage>
</organism>
<reference evidence="9 10" key="1">
    <citation type="submission" date="2016-10" db="EMBL/GenBank/DDBJ databases">
        <authorList>
            <person name="de Groot N.N."/>
        </authorList>
    </citation>
    <scope>NUCLEOTIDE SEQUENCE [LARGE SCALE GENOMIC DNA]</scope>
    <source>
        <strain evidence="9 10">DSM 20475</strain>
    </source>
</reference>
<evidence type="ECO:0000313" key="10">
    <source>
        <dbReference type="Proteomes" id="UP000198995"/>
    </source>
</evidence>
<dbReference type="Gene3D" id="1.10.287.3510">
    <property type="match status" value="1"/>
</dbReference>
<evidence type="ECO:0000256" key="8">
    <source>
        <dbReference type="HAMAP-Rule" id="MF_01456"/>
    </source>
</evidence>
<dbReference type="GO" id="GO:0030964">
    <property type="term" value="C:NADH dehydrogenase complex"/>
    <property type="evidence" value="ECO:0007669"/>
    <property type="project" value="TreeGrafter"/>
</dbReference>
<comment type="subcellular location">
    <subcellularLocation>
        <location evidence="8">Cell membrane</location>
        <topology evidence="8">Multi-pass membrane protein</topology>
    </subcellularLocation>
    <subcellularLocation>
        <location evidence="1">Membrane</location>
        <topology evidence="1">Multi-pass membrane protein</topology>
    </subcellularLocation>
</comment>
<feature type="transmembrane region" description="Helical" evidence="8">
    <location>
        <begin position="30"/>
        <end position="49"/>
    </location>
</feature>
<dbReference type="EMBL" id="FNAF01000003">
    <property type="protein sequence ID" value="SDD44885.1"/>
    <property type="molecule type" value="Genomic_DNA"/>
</dbReference>
<comment type="function">
    <text evidence="8">NDH-1 shuttles electrons from NADH, via FMN and iron-sulfur (Fe-S) centers, to quinones in the respiratory chain. The immediate electron acceptor for the enzyme in this species is believed to be a menaquinone. Couples the redox reaction to proton translocation (for every two electrons transferred, four hydrogen ions are translocated across the cytoplasmic membrane), and thus conserves the redox energy in a proton gradient.</text>
</comment>
<keyword evidence="5 8" id="KW-0874">Quinone</keyword>
<dbReference type="NCBIfam" id="NF004320">
    <property type="entry name" value="PRK05715.1-2"/>
    <property type="match status" value="1"/>
</dbReference>
<dbReference type="Pfam" id="PF00420">
    <property type="entry name" value="Oxidored_q2"/>
    <property type="match status" value="1"/>
</dbReference>
<dbReference type="GO" id="GO:0042773">
    <property type="term" value="P:ATP synthesis coupled electron transport"/>
    <property type="evidence" value="ECO:0007669"/>
    <property type="project" value="InterPro"/>
</dbReference>
<keyword evidence="7 8" id="KW-0472">Membrane</keyword>
<keyword evidence="8" id="KW-0520">NAD</keyword>
<dbReference type="OrthoDB" id="9810120at2"/>
<dbReference type="InterPro" id="IPR001133">
    <property type="entry name" value="NADH_UbQ_OxRdtase_chain4L/K"/>
</dbReference>
<feature type="transmembrane region" description="Helical" evidence="8">
    <location>
        <begin position="61"/>
        <end position="83"/>
    </location>
</feature>
<dbReference type="InterPro" id="IPR039428">
    <property type="entry name" value="NUOK/Mnh_C1-like"/>
</dbReference>
<name>A0A1G6UWC4_PEPNI</name>
<keyword evidence="3 8" id="KW-0813">Transport</keyword>
<feature type="transmembrane region" description="Helical" evidence="8">
    <location>
        <begin position="6"/>
        <end position="23"/>
    </location>
</feature>
<evidence type="ECO:0000256" key="6">
    <source>
        <dbReference type="ARBA" id="ARBA00022989"/>
    </source>
</evidence>
<dbReference type="FunFam" id="1.10.287.3510:FF:000001">
    <property type="entry name" value="NADH-quinone oxidoreductase subunit K"/>
    <property type="match status" value="1"/>
</dbReference>
<evidence type="ECO:0000256" key="5">
    <source>
        <dbReference type="ARBA" id="ARBA00022719"/>
    </source>
</evidence>
<comment type="similarity">
    <text evidence="2 8">Belongs to the complex I subunit 4L family.</text>
</comment>
<evidence type="ECO:0000313" key="9">
    <source>
        <dbReference type="EMBL" id="SDD44885.1"/>
    </source>
</evidence>
<sequence>MIGLTHYLFLALLLFCIGLFIALSRRNPIGVLMGIELMLNAVNINLVAFNRFLNPEVAVGYVFVLLIMVVAAAEVAVGLAIILKNYRERGRSDLSDINWLKW</sequence>
<evidence type="ECO:0000256" key="7">
    <source>
        <dbReference type="ARBA" id="ARBA00023136"/>
    </source>
</evidence>
<comment type="catalytic activity">
    <reaction evidence="8">
        <text>a quinone + NADH + 5 H(+)(in) = a quinol + NAD(+) + 4 H(+)(out)</text>
        <dbReference type="Rhea" id="RHEA:57888"/>
        <dbReference type="ChEBI" id="CHEBI:15378"/>
        <dbReference type="ChEBI" id="CHEBI:24646"/>
        <dbReference type="ChEBI" id="CHEBI:57540"/>
        <dbReference type="ChEBI" id="CHEBI:57945"/>
        <dbReference type="ChEBI" id="CHEBI:132124"/>
    </reaction>
</comment>
<evidence type="ECO:0000256" key="1">
    <source>
        <dbReference type="ARBA" id="ARBA00004141"/>
    </source>
</evidence>
<dbReference type="GO" id="GO:0050136">
    <property type="term" value="F:NADH dehydrogenase (quinone) (non-electrogenic) activity"/>
    <property type="evidence" value="ECO:0007669"/>
    <property type="project" value="UniProtKB-UniRule"/>
</dbReference>
<protein>
    <recommendedName>
        <fullName evidence="8">NADH-quinone oxidoreductase subunit K</fullName>
        <ecNumber evidence="8">7.1.1.-</ecNumber>
    </recommendedName>
    <alternativeName>
        <fullName evidence="8">NADH dehydrogenase I subunit K</fullName>
    </alternativeName>
    <alternativeName>
        <fullName evidence="8">NDH-1 subunit K</fullName>
    </alternativeName>
</protein>
<comment type="subunit">
    <text evidence="8">NDH-1 is composed of 14 different subunits. Subunits NuoA, H, J, K, L, M, N constitute the membrane sector of the complex.</text>
</comment>
<dbReference type="GO" id="GO:0048038">
    <property type="term" value="F:quinone binding"/>
    <property type="evidence" value="ECO:0007669"/>
    <property type="project" value="UniProtKB-KW"/>
</dbReference>
<keyword evidence="4 8" id="KW-0812">Transmembrane</keyword>
<accession>A0A1G6UWC4</accession>
<dbReference type="PANTHER" id="PTHR11434">
    <property type="entry name" value="NADH-UBIQUINONE OXIDOREDUCTASE SUBUNIT ND4L"/>
    <property type="match status" value="1"/>
</dbReference>
<keyword evidence="8" id="KW-1278">Translocase</keyword>
<keyword evidence="10" id="KW-1185">Reference proteome</keyword>
<keyword evidence="6 8" id="KW-1133">Transmembrane helix</keyword>
<evidence type="ECO:0000256" key="3">
    <source>
        <dbReference type="ARBA" id="ARBA00022448"/>
    </source>
</evidence>
<dbReference type="NCBIfam" id="NF004323">
    <property type="entry name" value="PRK05715.1-5"/>
    <property type="match status" value="1"/>
</dbReference>
<proteinExistence type="inferred from homology"/>